<dbReference type="PANTHER" id="PTHR12428:SF65">
    <property type="entry name" value="CYTOCHROME C OXIDASE ASSEMBLY PROTEIN COX18, MITOCHONDRIAL"/>
    <property type="match status" value="1"/>
</dbReference>
<dbReference type="GO" id="GO:0032977">
    <property type="term" value="F:membrane insertase activity"/>
    <property type="evidence" value="ECO:0007669"/>
    <property type="project" value="InterPro"/>
</dbReference>
<dbReference type="PANTHER" id="PTHR12428">
    <property type="entry name" value="OXA1"/>
    <property type="match status" value="1"/>
</dbReference>
<protein>
    <submittedName>
        <fullName evidence="5">Uncharacterized protein</fullName>
    </submittedName>
</protein>
<keyword evidence="2" id="KW-0812">Transmembrane</keyword>
<evidence type="ECO:0000313" key="6">
    <source>
        <dbReference type="Proteomes" id="UP000269945"/>
    </source>
</evidence>
<dbReference type="InterPro" id="IPR001708">
    <property type="entry name" value="YidC/ALB3/OXA1/COX18"/>
</dbReference>
<gene>
    <name evidence="5" type="ORF">BN2614_LOCUS1</name>
</gene>
<dbReference type="Proteomes" id="UP000269945">
    <property type="component" value="Unassembled WGS sequence"/>
</dbReference>
<evidence type="ECO:0000256" key="1">
    <source>
        <dbReference type="ARBA" id="ARBA00004141"/>
    </source>
</evidence>
<evidence type="ECO:0000256" key="4">
    <source>
        <dbReference type="ARBA" id="ARBA00023136"/>
    </source>
</evidence>
<evidence type="ECO:0000256" key="3">
    <source>
        <dbReference type="ARBA" id="ARBA00022989"/>
    </source>
</evidence>
<dbReference type="GO" id="GO:0032979">
    <property type="term" value="P:protein insertion into mitochondrial inner membrane from matrix"/>
    <property type="evidence" value="ECO:0007669"/>
    <property type="project" value="TreeGrafter"/>
</dbReference>
<accession>A0A9X9LTQ1</accession>
<evidence type="ECO:0000256" key="2">
    <source>
        <dbReference type="ARBA" id="ARBA00022692"/>
    </source>
</evidence>
<keyword evidence="3" id="KW-1133">Transmembrane helix</keyword>
<dbReference type="GO" id="GO:0005743">
    <property type="term" value="C:mitochondrial inner membrane"/>
    <property type="evidence" value="ECO:0007669"/>
    <property type="project" value="TreeGrafter"/>
</dbReference>
<dbReference type="GO" id="GO:0033617">
    <property type="term" value="P:mitochondrial respiratory chain complex IV assembly"/>
    <property type="evidence" value="ECO:0007669"/>
    <property type="project" value="TreeGrafter"/>
</dbReference>
<comment type="caution">
    <text evidence="5">The sequence shown here is derived from an EMBL/GenBank/DDBJ whole genome shotgun (WGS) entry which is preliminary data.</text>
</comment>
<dbReference type="AlphaFoldDB" id="A0A9X9LTQ1"/>
<evidence type="ECO:0000313" key="5">
    <source>
        <dbReference type="EMBL" id="VCW91047.1"/>
    </source>
</evidence>
<sequence>MLFRLGRRWLRPLSVLQLGARDPPLVPTSAGGIKHSAPPVWAVASVSAADSGGPGSWYEALATSAPVQGAEGVLLGVHSATGLPWWACIGLTTAALRGAVTLPLAAYQHYILAKLGGKFTARNKKHCKAS</sequence>
<organism evidence="5 6">
    <name type="scientific">Gulo gulo</name>
    <name type="common">Wolverine</name>
    <name type="synonym">Gluton</name>
    <dbReference type="NCBI Taxonomy" id="48420"/>
    <lineage>
        <taxon>Eukaryota</taxon>
        <taxon>Metazoa</taxon>
        <taxon>Chordata</taxon>
        <taxon>Craniata</taxon>
        <taxon>Vertebrata</taxon>
        <taxon>Euteleostomi</taxon>
        <taxon>Mammalia</taxon>
        <taxon>Eutheria</taxon>
        <taxon>Laurasiatheria</taxon>
        <taxon>Carnivora</taxon>
        <taxon>Caniformia</taxon>
        <taxon>Musteloidea</taxon>
        <taxon>Mustelidae</taxon>
        <taxon>Guloninae</taxon>
        <taxon>Gulo</taxon>
    </lineage>
</organism>
<dbReference type="EMBL" id="CYRY02016822">
    <property type="protein sequence ID" value="VCW91047.1"/>
    <property type="molecule type" value="Genomic_DNA"/>
</dbReference>
<proteinExistence type="predicted"/>
<keyword evidence="6" id="KW-1185">Reference proteome</keyword>
<keyword evidence="4" id="KW-0472">Membrane</keyword>
<reference evidence="5 6" key="1">
    <citation type="submission" date="2018-10" db="EMBL/GenBank/DDBJ databases">
        <authorList>
            <person name="Ekblom R."/>
            <person name="Jareborg N."/>
        </authorList>
    </citation>
    <scope>NUCLEOTIDE SEQUENCE [LARGE SCALE GENOMIC DNA]</scope>
    <source>
        <tissue evidence="5">Muscle</tissue>
    </source>
</reference>
<name>A0A9X9LTQ1_GULGU</name>
<comment type="subcellular location">
    <subcellularLocation>
        <location evidence="1">Membrane</location>
        <topology evidence="1">Multi-pass membrane protein</topology>
    </subcellularLocation>
</comment>